<organism evidence="3 4">
    <name type="scientific">Lepisosteus oculatus</name>
    <name type="common">Spotted gar</name>
    <dbReference type="NCBI Taxonomy" id="7918"/>
    <lineage>
        <taxon>Eukaryota</taxon>
        <taxon>Metazoa</taxon>
        <taxon>Chordata</taxon>
        <taxon>Craniata</taxon>
        <taxon>Vertebrata</taxon>
        <taxon>Euteleostomi</taxon>
        <taxon>Actinopterygii</taxon>
        <taxon>Neopterygii</taxon>
        <taxon>Holostei</taxon>
        <taxon>Semionotiformes</taxon>
        <taxon>Lepisosteidae</taxon>
        <taxon>Lepisosteus</taxon>
    </lineage>
</organism>
<evidence type="ECO:0000256" key="1">
    <source>
        <dbReference type="PROSITE-ProRule" id="PRU00023"/>
    </source>
</evidence>
<dbReference type="GeneTree" id="ENSGT00940000160878"/>
<dbReference type="InterPro" id="IPR036116">
    <property type="entry name" value="FN3_sf"/>
</dbReference>
<name>W5MM82_LEPOC</name>
<dbReference type="SMART" id="SM00248">
    <property type="entry name" value="ANK"/>
    <property type="match status" value="5"/>
</dbReference>
<evidence type="ECO:0000313" key="3">
    <source>
        <dbReference type="Ensembl" id="ENSLOCP00000009491.1"/>
    </source>
</evidence>
<dbReference type="AlphaFoldDB" id="W5MM82"/>
<sequence length="354" mass="38710">MATSGFQRLSKLDPPVIGKVNHHSIELYWDEAGKEPKTGPPEQWLRFSLEEEDPKTHTYGNIYIGYGTKHTVEGLEPSTSYKFRLKVTSPTGEYTYSPVVSVSTTREPLSGKQLHHAVNMDDEVEVTKVLQSGTVMVDVPDKLGFTPLMVAAQKGFFRLVQILVEHGADVNLQNASGKNSLMLACFAGHLDVIKYLRKCGATWETHDLGGCTAMHWAADGGQMPVISYMINDGCKVDVKDSGSLWTPLMRVSAVTGDADVASLLISAGADVNVKDKDGKTPLMVAALNNHEDLVQLLLEKGADCQIKNEFGAGVIEMAKAFGRQTSWRSCAVLQFQEKQEKDNSSYPCCSALHS</sequence>
<dbReference type="Proteomes" id="UP000018468">
    <property type="component" value="Linkage group LG5"/>
</dbReference>
<reference evidence="4" key="1">
    <citation type="submission" date="2011-12" db="EMBL/GenBank/DDBJ databases">
        <title>The Draft Genome of Lepisosteus oculatus.</title>
        <authorList>
            <consortium name="The Broad Institute Genome Assembly &amp; Analysis Group"/>
            <consortium name="Computational R&amp;D Group"/>
            <consortium name="and Sequencing Platform"/>
            <person name="Di Palma F."/>
            <person name="Alfoldi J."/>
            <person name="Johnson J."/>
            <person name="Berlin A."/>
            <person name="Gnerre S."/>
            <person name="Jaffe D."/>
            <person name="MacCallum I."/>
            <person name="Young S."/>
            <person name="Walker B.J."/>
            <person name="Lander E.S."/>
            <person name="Lindblad-Toh K."/>
        </authorList>
    </citation>
    <scope>NUCLEOTIDE SEQUENCE [LARGE SCALE GENOMIC DNA]</scope>
</reference>
<keyword evidence="1" id="KW-0040">ANK repeat</keyword>
<evidence type="ECO:0000259" key="2">
    <source>
        <dbReference type="PROSITE" id="PS50853"/>
    </source>
</evidence>
<accession>W5MM82</accession>
<evidence type="ECO:0000313" key="4">
    <source>
        <dbReference type="Proteomes" id="UP000018468"/>
    </source>
</evidence>
<dbReference type="SMART" id="SM00060">
    <property type="entry name" value="FN3"/>
    <property type="match status" value="1"/>
</dbReference>
<protein>
    <submittedName>
        <fullName evidence="3">Fibronectin type III and ankyrin repeat domains 1</fullName>
    </submittedName>
</protein>
<dbReference type="Ensembl" id="ENSLOCT00000009502.1">
    <property type="protein sequence ID" value="ENSLOCP00000009491.1"/>
    <property type="gene ID" value="ENSLOCG00000007819.1"/>
</dbReference>
<dbReference type="Bgee" id="ENSLOCG00000007819">
    <property type="expression patterns" value="Expressed in embryo and 10 other cell types or tissues"/>
</dbReference>
<dbReference type="PROSITE" id="PS50088">
    <property type="entry name" value="ANK_REPEAT"/>
    <property type="match status" value="5"/>
</dbReference>
<dbReference type="InterPro" id="IPR002110">
    <property type="entry name" value="Ankyrin_rpt"/>
</dbReference>
<dbReference type="Gene3D" id="1.25.40.20">
    <property type="entry name" value="Ankyrin repeat-containing domain"/>
    <property type="match status" value="1"/>
</dbReference>
<dbReference type="InterPro" id="IPR003961">
    <property type="entry name" value="FN3_dom"/>
</dbReference>
<feature type="domain" description="Fibronectin type-III" evidence="2">
    <location>
        <begin position="11"/>
        <end position="108"/>
    </location>
</feature>
<dbReference type="Pfam" id="PF00023">
    <property type="entry name" value="Ank"/>
    <property type="match status" value="1"/>
</dbReference>
<dbReference type="STRING" id="7918.ENSLOCP00000009491"/>
<dbReference type="PANTHER" id="PTHR24183">
    <property type="entry name" value="FIBRONECTIN TYPE 3 AND ANKYRIN REPEAT DOMAINS PROTEIN 1"/>
    <property type="match status" value="1"/>
</dbReference>
<feature type="repeat" description="ANK" evidence="1">
    <location>
        <begin position="209"/>
        <end position="241"/>
    </location>
</feature>
<dbReference type="PROSITE" id="PS50297">
    <property type="entry name" value="ANK_REP_REGION"/>
    <property type="match status" value="3"/>
</dbReference>
<keyword evidence="4" id="KW-1185">Reference proteome</keyword>
<dbReference type="PROSITE" id="PS50853">
    <property type="entry name" value="FN3"/>
    <property type="match status" value="1"/>
</dbReference>
<dbReference type="Gene3D" id="2.60.40.10">
    <property type="entry name" value="Immunoglobulins"/>
    <property type="match status" value="1"/>
</dbReference>
<dbReference type="SUPFAM" id="SSF48403">
    <property type="entry name" value="Ankyrin repeat"/>
    <property type="match status" value="1"/>
</dbReference>
<proteinExistence type="predicted"/>
<dbReference type="EMBL" id="AHAT01004035">
    <property type="status" value="NOT_ANNOTATED_CDS"/>
    <property type="molecule type" value="Genomic_DNA"/>
</dbReference>
<reference evidence="3" key="3">
    <citation type="submission" date="2025-09" db="UniProtKB">
        <authorList>
            <consortium name="Ensembl"/>
        </authorList>
    </citation>
    <scope>IDENTIFICATION</scope>
</reference>
<dbReference type="eggNOG" id="KOG0504">
    <property type="taxonomic scope" value="Eukaryota"/>
</dbReference>
<dbReference type="SUPFAM" id="SSF49265">
    <property type="entry name" value="Fibronectin type III"/>
    <property type="match status" value="1"/>
</dbReference>
<feature type="repeat" description="ANK" evidence="1">
    <location>
        <begin position="143"/>
        <end position="175"/>
    </location>
</feature>
<dbReference type="PRINTS" id="PR01415">
    <property type="entry name" value="ANKYRIN"/>
</dbReference>
<dbReference type="CDD" id="cd00063">
    <property type="entry name" value="FN3"/>
    <property type="match status" value="1"/>
</dbReference>
<dbReference type="InParanoid" id="W5MM82"/>
<feature type="repeat" description="ANK" evidence="1">
    <location>
        <begin position="176"/>
        <end position="208"/>
    </location>
</feature>
<feature type="repeat" description="ANK" evidence="1">
    <location>
        <begin position="277"/>
        <end position="309"/>
    </location>
</feature>
<dbReference type="PANTHER" id="PTHR24183:SF1">
    <property type="entry name" value="FIBRONECTIN TYPE 3 AND ANKYRIN REPEAT DOMAINS PROTEIN 1"/>
    <property type="match status" value="1"/>
</dbReference>
<feature type="repeat" description="ANK" evidence="1">
    <location>
        <begin position="249"/>
        <end position="276"/>
    </location>
</feature>
<dbReference type="OMA" id="NFGHRLR"/>
<dbReference type="Pfam" id="PF12796">
    <property type="entry name" value="Ank_2"/>
    <property type="match status" value="2"/>
</dbReference>
<dbReference type="InterPro" id="IPR013783">
    <property type="entry name" value="Ig-like_fold"/>
</dbReference>
<dbReference type="GO" id="GO:0005634">
    <property type="term" value="C:nucleus"/>
    <property type="evidence" value="ECO:0000318"/>
    <property type="project" value="GO_Central"/>
</dbReference>
<reference evidence="3" key="2">
    <citation type="submission" date="2025-08" db="UniProtKB">
        <authorList>
            <consortium name="Ensembl"/>
        </authorList>
    </citation>
    <scope>IDENTIFICATION</scope>
</reference>
<dbReference type="InterPro" id="IPR036770">
    <property type="entry name" value="Ankyrin_rpt-contain_sf"/>
</dbReference>